<feature type="region of interest" description="Disordered" evidence="2">
    <location>
        <begin position="988"/>
        <end position="1015"/>
    </location>
</feature>
<dbReference type="PROSITE" id="PS50003">
    <property type="entry name" value="PH_DOMAIN"/>
    <property type="match status" value="2"/>
</dbReference>
<feature type="region of interest" description="Disordered" evidence="2">
    <location>
        <begin position="2003"/>
        <end position="2026"/>
    </location>
</feature>
<dbReference type="PANTHER" id="PTHR17271">
    <property type="entry name" value="PLECKSTRIN HOMOLOGY PH DOMAIN-CONTAINING PROTEIN"/>
    <property type="match status" value="1"/>
</dbReference>
<feature type="region of interest" description="Disordered" evidence="2">
    <location>
        <begin position="254"/>
        <end position="338"/>
    </location>
</feature>
<dbReference type="CDD" id="cd13275">
    <property type="entry name" value="PH_M-RIP"/>
    <property type="match status" value="1"/>
</dbReference>
<keyword evidence="5" id="KW-1185">Reference proteome</keyword>
<feature type="compositionally biased region" description="Polar residues" evidence="2">
    <location>
        <begin position="176"/>
        <end position="188"/>
    </location>
</feature>
<dbReference type="SMART" id="SM00233">
    <property type="entry name" value="PH"/>
    <property type="match status" value="2"/>
</dbReference>
<name>A0A7R8YUA2_HERIL</name>
<feature type="compositionally biased region" description="Basic and acidic residues" evidence="2">
    <location>
        <begin position="674"/>
        <end position="688"/>
    </location>
</feature>
<sequence length="2026" mass="230025">MLRWQRRWFVLYDDGELTYSVDEHPETVPQACIDMTKVLEVSSAEMITGHSNSIAITAPDRVTFVKGTCPEEAKWWHNILSAFPKSKGRHKRNATFPGGQATTILQSSTPPNGRNRHNSYHKDTLTSTISSGVGGTEGGKDIIGPSSWDEETSSSNIPPTTQDENNKNAGNENTNRVYTDQPVSSKSPPTRDKIYPETKAHARIRNRNRSAPTPQEDEDQVSSRLLIEDAHREDKLKDFANSITNNLNQIASSTTRWQQTTNQTITTPTLSSTTPSSAPQKPSATCVSNYIHQNHNNNHHSHQNNMDEQPTRDEPDMPPHQQQHLHLHHNQTNHPAHYPEISTTITTTATSTSNMITTSPVSATTIPLQRDYHSKIVNLRPKSLPLASSTAPAIVSAIVKKIPNITKDNNSASIISNTTNKNNSSSINSSSSKSSLATRLYQQLHQPKQQTQKQQSQERGDPDGGCNVDDVPANYLSNNAELRVGHGAEDILNLKKGWLMKHDLRAKEWTKHWFSLRGAALFYYRDSVAEERGVLDGVLDVNCLTNVSELTTGRSYSFQLTTWDKRRIILAAASASSRTNWIIVLRTAAGLPSLQEPKPLDDSAQELIIKDNTSDDLKSEIEKDFIKAQMSQETIRNNLAIHDTRAETVATPSKETPTDATPATPKPVVFSSDEEYRTASEGGRRDSVDWGSPLSPSPPLPTSLFRAKERMRSRSSSNSRLHKRSRSSPPSSRRSTVDSVGSDELPVIHPVQEELNIDKELQLRLGLAEKERDMLREEARDRDSRMSELLTTLEKTELALTSRIRDVEEARDKLSRELTDANGKAEVIVAQLTNELEENQKKIKSLEDRLARGIEENEALYKKLREIEGGSPSNFSNLNRTKFKRVDSLSDLTNLTDIDPYCLDRDMLAEEYNELKSRFEKAVNEIKAMKKELKESQNQYDALEISYAALKQDLQQQGSEDRSQLQMMAERIRDLTLKYTTSERQVRSLKQKLAKSERRRSLSLKGKDGTTVPKELEEKVNDLESKIDSIERSSSEKLMKSASDERLLRKTAPHVRRRSLESTSGDSLQFMVRLNALEKRLEHSSSPVPKIPEGTVMNNYSSPKSSEHVIERLRCLEAVLISSKDRIEQSLQQLQSLRSSRTRRSVSPITERKDSIRFVERCLAEVVKVMRESCQTCLPTVEGGNQMNIVQLPESSPIKQALVQLEVQLREKLGDLLKQRRILRERNQLTPQKDLELLAERVAFESVCFGKLRDSITRAENPSMFGEKQTKAELAETSQLMAMLKAKLSGKCSFKPTGSIDVLASVLARRLVLTSGRNGQQTISELPPVSQRSMDELLRQQNEINLITKRYKNNAMESLACALAAETLSYISSNDTVQGAVQEAWRHAQEAVNSELIQSEITHIMMRNAECFESSVTPAFGYTLTPEERISFENFADAVQDILRKEMENAIDQLTQCYEECLGKMKRGQWRLHLEQERKASEGRQLLSEFADVIAHKALIDARIAVLKGAYVSKEISKPNVSTEFSIVTLQKYETLFEELSQDLQICSADDILAEADFNFMYKKFSNDFTTDRAQMLSVAASLKKLEESLAVMFNTLSPNMSLPISVRSVETLEDVQNLTSHLEDSVQDMIPIAQQLRNSCEECEKMQVSLCNLTAYHEDQLKALQEAHDKDVASLRKHMDEYAGTIKLLESERNNLLEELNHQSNLVEDHERELSAITLKLKTKEDECHREKDENAELCERLEASENRYKTLSDEKQTLTQKCLLQNEEYAALLQERDFIQNELNMERDRSRKLEKRLEMLELEHTKQLECLKEAYKDQILAHCSDFTSLTNDEESFRQRYQAEIEQLRTLCEKGLAAMESSHRRIVSDLEEKHRKEIDRLLVEKEQALAEETQATLAALDAMRKAHQSEVQREVARFKQEFLRQFHKGEQSNVPVKEKEEELDELRQEILSFSEKYSIKCVENATLEERLRVANQKLRQFQQMQQLELRNQQFRAHLASEDPSDLNFVQGLSTKEDSPSPDSEA</sequence>
<dbReference type="PANTHER" id="PTHR17271:SF1">
    <property type="entry name" value="PROTEIN OUTSPREAD"/>
    <property type="match status" value="1"/>
</dbReference>
<feature type="domain" description="PH" evidence="3">
    <location>
        <begin position="1"/>
        <end position="85"/>
    </location>
</feature>
<evidence type="ECO:0000256" key="2">
    <source>
        <dbReference type="SAM" id="MobiDB-lite"/>
    </source>
</evidence>
<dbReference type="InterPro" id="IPR001849">
    <property type="entry name" value="PH_domain"/>
</dbReference>
<proteinExistence type="predicted"/>
<dbReference type="InterPro" id="IPR052223">
    <property type="entry name" value="Actin_Cytoskeleton_Reg"/>
</dbReference>
<feature type="coiled-coil region" evidence="1">
    <location>
        <begin position="1872"/>
        <end position="1911"/>
    </location>
</feature>
<dbReference type="Pfam" id="PF00169">
    <property type="entry name" value="PH"/>
    <property type="match status" value="1"/>
</dbReference>
<feature type="domain" description="PH" evidence="3">
    <location>
        <begin position="492"/>
        <end position="590"/>
    </location>
</feature>
<reference evidence="4 5" key="1">
    <citation type="submission" date="2020-11" db="EMBL/GenBank/DDBJ databases">
        <authorList>
            <person name="Wallbank WR R."/>
            <person name="Pardo Diaz C."/>
            <person name="Kozak K."/>
            <person name="Martin S."/>
            <person name="Jiggins C."/>
            <person name="Moest M."/>
            <person name="Warren A I."/>
            <person name="Generalovic N T."/>
            <person name="Byers J.R.P. K."/>
            <person name="Montejo-Kovacevich G."/>
            <person name="Yen C E."/>
        </authorList>
    </citation>
    <scope>NUCLEOTIDE SEQUENCE [LARGE SCALE GENOMIC DNA]</scope>
</reference>
<accession>A0A7R8YUA2</accession>
<dbReference type="InterPro" id="IPR011993">
    <property type="entry name" value="PH-like_dom_sf"/>
</dbReference>
<feature type="compositionally biased region" description="Low complexity" evidence="2">
    <location>
        <begin position="416"/>
        <end position="435"/>
    </location>
</feature>
<dbReference type="GO" id="GO:0015629">
    <property type="term" value="C:actin cytoskeleton"/>
    <property type="evidence" value="ECO:0007669"/>
    <property type="project" value="TreeGrafter"/>
</dbReference>
<dbReference type="Proteomes" id="UP000594454">
    <property type="component" value="Chromosome 3"/>
</dbReference>
<feature type="compositionally biased region" description="Basic and acidic residues" evidence="2">
    <location>
        <begin position="994"/>
        <end position="1015"/>
    </location>
</feature>
<feature type="compositionally biased region" description="Low complexity" evidence="2">
    <location>
        <begin position="442"/>
        <end position="455"/>
    </location>
</feature>
<dbReference type="SUPFAM" id="SSF50729">
    <property type="entry name" value="PH domain-like"/>
    <property type="match status" value="2"/>
</dbReference>
<evidence type="ECO:0000313" key="4">
    <source>
        <dbReference type="EMBL" id="CAD7085942.1"/>
    </source>
</evidence>
<feature type="compositionally biased region" description="Low complexity" evidence="2">
    <location>
        <begin position="658"/>
        <end position="667"/>
    </location>
</feature>
<feature type="compositionally biased region" description="Basic and acidic residues" evidence="2">
    <location>
        <begin position="189"/>
        <end position="200"/>
    </location>
</feature>
<feature type="region of interest" description="Disordered" evidence="2">
    <location>
        <begin position="639"/>
        <end position="744"/>
    </location>
</feature>
<feature type="compositionally biased region" description="Polar residues" evidence="2">
    <location>
        <begin position="100"/>
        <end position="112"/>
    </location>
</feature>
<feature type="compositionally biased region" description="Polar residues" evidence="2">
    <location>
        <begin position="153"/>
        <end position="163"/>
    </location>
</feature>
<feature type="region of interest" description="Disordered" evidence="2">
    <location>
        <begin position="416"/>
        <end position="470"/>
    </location>
</feature>
<dbReference type="EMBL" id="LR899011">
    <property type="protein sequence ID" value="CAD7085942.1"/>
    <property type="molecule type" value="Genomic_DNA"/>
</dbReference>
<protein>
    <recommendedName>
        <fullName evidence="3">PH domain-containing protein</fullName>
    </recommendedName>
</protein>
<evidence type="ECO:0000313" key="5">
    <source>
        <dbReference type="Proteomes" id="UP000594454"/>
    </source>
</evidence>
<feature type="coiled-coil region" evidence="1">
    <location>
        <begin position="1673"/>
        <end position="1805"/>
    </location>
</feature>
<feature type="compositionally biased region" description="Low complexity" evidence="2">
    <location>
        <begin position="254"/>
        <end position="280"/>
    </location>
</feature>
<gene>
    <name evidence="4" type="ORF">HERILL_LOCUS8750</name>
</gene>
<evidence type="ECO:0000259" key="3">
    <source>
        <dbReference type="PROSITE" id="PS50003"/>
    </source>
</evidence>
<keyword evidence="1" id="KW-0175">Coiled coil</keyword>
<dbReference type="Gene3D" id="2.30.29.30">
    <property type="entry name" value="Pleckstrin-homology domain (PH domain)/Phosphotyrosine-binding domain (PTB)"/>
    <property type="match status" value="2"/>
</dbReference>
<dbReference type="InterPro" id="IPR039597">
    <property type="entry name" value="M-RIP_PH"/>
</dbReference>
<feature type="coiled-coil region" evidence="1">
    <location>
        <begin position="804"/>
        <end position="863"/>
    </location>
</feature>
<dbReference type="GO" id="GO:0051015">
    <property type="term" value="F:actin filament binding"/>
    <property type="evidence" value="ECO:0007669"/>
    <property type="project" value="TreeGrafter"/>
</dbReference>
<feature type="compositionally biased region" description="Polar residues" evidence="2">
    <location>
        <begin position="282"/>
        <end position="291"/>
    </location>
</feature>
<organism evidence="4 5">
    <name type="scientific">Hermetia illucens</name>
    <name type="common">Black soldier fly</name>
    <dbReference type="NCBI Taxonomy" id="343691"/>
    <lineage>
        <taxon>Eukaryota</taxon>
        <taxon>Metazoa</taxon>
        <taxon>Ecdysozoa</taxon>
        <taxon>Arthropoda</taxon>
        <taxon>Hexapoda</taxon>
        <taxon>Insecta</taxon>
        <taxon>Pterygota</taxon>
        <taxon>Neoptera</taxon>
        <taxon>Endopterygota</taxon>
        <taxon>Diptera</taxon>
        <taxon>Brachycera</taxon>
        <taxon>Stratiomyomorpha</taxon>
        <taxon>Stratiomyidae</taxon>
        <taxon>Hermetiinae</taxon>
        <taxon>Hermetia</taxon>
    </lineage>
</organism>
<evidence type="ECO:0000256" key="1">
    <source>
        <dbReference type="SAM" id="Coils"/>
    </source>
</evidence>
<feature type="coiled-coil region" evidence="1">
    <location>
        <begin position="1937"/>
        <end position="1985"/>
    </location>
</feature>
<dbReference type="OrthoDB" id="9942268at2759"/>
<feature type="region of interest" description="Disordered" evidence="2">
    <location>
        <begin position="88"/>
        <end position="222"/>
    </location>
</feature>